<dbReference type="EMBL" id="GGEC01058005">
    <property type="protein sequence ID" value="MBX38489.1"/>
    <property type="molecule type" value="Transcribed_RNA"/>
</dbReference>
<dbReference type="AlphaFoldDB" id="A0A2P2N7L8"/>
<organism evidence="2">
    <name type="scientific">Rhizophora mucronata</name>
    <name type="common">Asiatic mangrove</name>
    <dbReference type="NCBI Taxonomy" id="61149"/>
    <lineage>
        <taxon>Eukaryota</taxon>
        <taxon>Viridiplantae</taxon>
        <taxon>Streptophyta</taxon>
        <taxon>Embryophyta</taxon>
        <taxon>Tracheophyta</taxon>
        <taxon>Spermatophyta</taxon>
        <taxon>Magnoliopsida</taxon>
        <taxon>eudicotyledons</taxon>
        <taxon>Gunneridae</taxon>
        <taxon>Pentapetalae</taxon>
        <taxon>rosids</taxon>
        <taxon>fabids</taxon>
        <taxon>Malpighiales</taxon>
        <taxon>Rhizophoraceae</taxon>
        <taxon>Rhizophora</taxon>
    </lineage>
</organism>
<keyword evidence="1" id="KW-0732">Signal</keyword>
<evidence type="ECO:0000313" key="2">
    <source>
        <dbReference type="EMBL" id="MBX38489.1"/>
    </source>
</evidence>
<feature type="signal peptide" evidence="1">
    <location>
        <begin position="1"/>
        <end position="17"/>
    </location>
</feature>
<name>A0A2P2N7L8_RHIMU</name>
<feature type="chain" id="PRO_5015160234" evidence="1">
    <location>
        <begin position="18"/>
        <end position="54"/>
    </location>
</feature>
<protein>
    <submittedName>
        <fullName evidence="2">Uncharacterized protein</fullName>
    </submittedName>
</protein>
<reference evidence="2" key="1">
    <citation type="submission" date="2018-02" db="EMBL/GenBank/DDBJ databases">
        <title>Rhizophora mucronata_Transcriptome.</title>
        <authorList>
            <person name="Meera S.P."/>
            <person name="Sreeshan A."/>
            <person name="Augustine A."/>
        </authorList>
    </citation>
    <scope>NUCLEOTIDE SEQUENCE</scope>
    <source>
        <tissue evidence="2">Leaf</tissue>
    </source>
</reference>
<proteinExistence type="predicted"/>
<sequence length="54" mass="6313">MIMLLFISFLAYFPCASLPTPLLVIPMIFCLWDFTMDFGLYCSHFYPYLDISSC</sequence>
<evidence type="ECO:0000256" key="1">
    <source>
        <dbReference type="SAM" id="SignalP"/>
    </source>
</evidence>
<accession>A0A2P2N7L8</accession>